<evidence type="ECO:0000313" key="8">
    <source>
        <dbReference type="EMBL" id="CAJ1396908.1"/>
    </source>
</evidence>
<organism evidence="8 9">
    <name type="scientific">Effrenium voratum</name>
    <dbReference type="NCBI Taxonomy" id="2562239"/>
    <lineage>
        <taxon>Eukaryota</taxon>
        <taxon>Sar</taxon>
        <taxon>Alveolata</taxon>
        <taxon>Dinophyceae</taxon>
        <taxon>Suessiales</taxon>
        <taxon>Symbiodiniaceae</taxon>
        <taxon>Effrenium</taxon>
    </lineage>
</organism>
<dbReference type="EMBL" id="CAUJNA010003247">
    <property type="protein sequence ID" value="CAJ1396908.1"/>
    <property type="molecule type" value="Genomic_DNA"/>
</dbReference>
<dbReference type="PROSITE" id="PS50102">
    <property type="entry name" value="RRM"/>
    <property type="match status" value="1"/>
</dbReference>
<feature type="domain" description="RRM" evidence="6">
    <location>
        <begin position="54"/>
        <end position="131"/>
    </location>
</feature>
<dbReference type="CDD" id="cd00590">
    <property type="entry name" value="RRM_SF"/>
    <property type="match status" value="1"/>
</dbReference>
<dbReference type="Gene3D" id="3.40.1130.10">
    <property type="entry name" value="Glycerol-3-phosphate (1)-acyltransferase"/>
    <property type="match status" value="1"/>
</dbReference>
<dbReference type="GO" id="GO:0008270">
    <property type="term" value="F:zinc ion binding"/>
    <property type="evidence" value="ECO:0007669"/>
    <property type="project" value="UniProtKB-KW"/>
</dbReference>
<evidence type="ECO:0000259" key="7">
    <source>
        <dbReference type="PROSITE" id="PS50199"/>
    </source>
</evidence>
<dbReference type="AlphaFoldDB" id="A0AA36NC47"/>
<dbReference type="Pfam" id="PF01553">
    <property type="entry name" value="Acyltransferase"/>
    <property type="match status" value="1"/>
</dbReference>
<dbReference type="Gene3D" id="4.10.1060.10">
    <property type="entry name" value="Zinc finger, RanBP2-type"/>
    <property type="match status" value="2"/>
</dbReference>
<dbReference type="InterPro" id="IPR016222">
    <property type="entry name" value="G3P_O-acylTrfase_chlp"/>
</dbReference>
<evidence type="ECO:0000313" key="9">
    <source>
        <dbReference type="Proteomes" id="UP001178507"/>
    </source>
</evidence>
<dbReference type="InterPro" id="IPR001876">
    <property type="entry name" value="Znf_RanBP2"/>
</dbReference>
<evidence type="ECO:0008006" key="10">
    <source>
        <dbReference type="Google" id="ProtNLM"/>
    </source>
</evidence>
<protein>
    <recommendedName>
        <fullName evidence="10">Glycerol-3-phosphate acyltransferase</fullName>
    </recommendedName>
</protein>
<keyword evidence="2 5" id="KW-0863">Zinc-finger</keyword>
<dbReference type="SMART" id="SM00563">
    <property type="entry name" value="PlsC"/>
    <property type="match status" value="1"/>
</dbReference>
<dbReference type="GO" id="GO:0006655">
    <property type="term" value="P:phosphatidylglycerol biosynthetic process"/>
    <property type="evidence" value="ECO:0007669"/>
    <property type="project" value="TreeGrafter"/>
</dbReference>
<evidence type="ECO:0000256" key="3">
    <source>
        <dbReference type="ARBA" id="ARBA00022833"/>
    </source>
</evidence>
<dbReference type="InterPro" id="IPR000504">
    <property type="entry name" value="RRM_dom"/>
</dbReference>
<dbReference type="PANTHER" id="PTHR35695:SF1">
    <property type="entry name" value="GLYCEROL-3-PHOSPHATE ACYLTRANSFERASE, CHLOROPLASTIC"/>
    <property type="match status" value="1"/>
</dbReference>
<dbReference type="InterPro" id="IPR002123">
    <property type="entry name" value="Plipid/glycerol_acylTrfase"/>
</dbReference>
<accession>A0AA36NC47</accession>
<dbReference type="Pfam" id="PF00641">
    <property type="entry name" value="Zn_ribbon_RanBP"/>
    <property type="match status" value="1"/>
</dbReference>
<evidence type="ECO:0000256" key="4">
    <source>
        <dbReference type="PROSITE-ProRule" id="PRU00176"/>
    </source>
</evidence>
<dbReference type="Pfam" id="PF00076">
    <property type="entry name" value="RRM_1"/>
    <property type="match status" value="1"/>
</dbReference>
<reference evidence="8" key="1">
    <citation type="submission" date="2023-08" db="EMBL/GenBank/DDBJ databases">
        <authorList>
            <person name="Chen Y."/>
            <person name="Shah S."/>
            <person name="Dougan E. K."/>
            <person name="Thang M."/>
            <person name="Chan C."/>
        </authorList>
    </citation>
    <scope>NUCLEOTIDE SEQUENCE</scope>
</reference>
<dbReference type="InterPro" id="IPR012677">
    <property type="entry name" value="Nucleotide-bd_a/b_plait_sf"/>
</dbReference>
<dbReference type="Proteomes" id="UP001178507">
    <property type="component" value="Unassembled WGS sequence"/>
</dbReference>
<dbReference type="GO" id="GO:0003723">
    <property type="term" value="F:RNA binding"/>
    <property type="evidence" value="ECO:0007669"/>
    <property type="project" value="UniProtKB-UniRule"/>
</dbReference>
<dbReference type="SMART" id="SM00547">
    <property type="entry name" value="ZnF_RBZ"/>
    <property type="match status" value="2"/>
</dbReference>
<dbReference type="Gene3D" id="3.30.70.330">
    <property type="match status" value="1"/>
</dbReference>
<sequence>MGEWWGGDKGKGKGKDEWDLMGWAMTMASMYGSPSWDGGKGKGGKGGSTSQPSNKVFVGALPKVVSEASVRQAFAPFGNIMEIKMMTGEHGESKGYCFVTFSTLEEAKQVLANYDNNSVDGKWVDCKPASQGSGGGGGGGGAMMKPGDWICPSCGDNVFAWRSACNRCGSAPGGMGGIDMAMAAMGMGGMGGKGGGGGSGAMRPGDWMCPACGDLVFSSRDKCNRCGQGKPGGAQRMGMKPGDWTCPACGDLVFASKNVRLGAPVPELTRTPELEKQRGKWVSDEVVDEVKIVKDPALVQMVEPEHHYFSIDVVKTTTVTSLGIDVDLTDGVTMMVKKVSDEVVDEVKIVKHPALVQMVEPEHHYFSIDVVKTTTVTSLGIDVDLTDGVTMMVKKVLSGGLVAGWNREHPERSVQVCDRITRANGVQDDAERIARECRESVKLNLGLRRLKPWPRFVPRLPMAPGGAEWMALMNRAFGSLRESGSGTIDPMAAHPWVAQAEDPFNRHGKPMARAWQSHASGAFKRMQLAFQFRAGESLGLLLFGSLLLLPLRRETPVTPAPLALSVVGDVGAIVTAPYRFLRLASITKALAQDAKARAKTMTTSRKPSSGAADTLKAFLPAYMRSHVIARTPPAEYRDLLNTTLTVLLDSIFAETPYEFEPYHQAIRGPELDLYAWGNSFFRSMIKWRFARVEGLENVQQVKEKLAAGENVVLMANHQTEADPQVLSLLLQQKGYEELAEKCIFVAGHKVTTDRLAIPFSKGRYLLSIYSKKYLDEGTPEEQEAKSERNKKTISEMQRLMKEGGHIFWVAPSGGRDRRRAETQLFAPAEFDKASVGLFALLAQKAAKGGGPHTNFMPLAMWTHRLVPPPEDAKAGVGESRSAQRAAVGLNFGEAWGRTRGRVLARRQAAGRGAFGHSDVPRFTVFWLLRFFQKRKSKFRCFMPISIWHGYFCLIPCLVPISIAFETFPCFICPFPFCGLFCSGNLVGAPTGDHPLFSAPLGK</sequence>
<comment type="caution">
    <text evidence="8">The sequence shown here is derived from an EMBL/GenBank/DDBJ whole genome shotgun (WGS) entry which is preliminary data.</text>
</comment>
<keyword evidence="3" id="KW-0862">Zinc</keyword>
<dbReference type="InterPro" id="IPR035979">
    <property type="entry name" value="RBD_domain_sf"/>
</dbReference>
<dbReference type="PROSITE" id="PS50199">
    <property type="entry name" value="ZF_RANBP2_2"/>
    <property type="match status" value="2"/>
</dbReference>
<dbReference type="SUPFAM" id="SSF54928">
    <property type="entry name" value="RNA-binding domain, RBD"/>
    <property type="match status" value="1"/>
</dbReference>
<dbReference type="SMART" id="SM00360">
    <property type="entry name" value="RRM"/>
    <property type="match status" value="1"/>
</dbReference>
<dbReference type="SUPFAM" id="SSF69593">
    <property type="entry name" value="Glycerol-3-phosphate (1)-acyltransferase"/>
    <property type="match status" value="1"/>
</dbReference>
<name>A0AA36NC47_9DINO</name>
<evidence type="ECO:0000256" key="5">
    <source>
        <dbReference type="PROSITE-ProRule" id="PRU00322"/>
    </source>
</evidence>
<dbReference type="SUPFAM" id="SSF90209">
    <property type="entry name" value="Ran binding protein zinc finger-like"/>
    <property type="match status" value="2"/>
</dbReference>
<keyword evidence="9" id="KW-1185">Reference proteome</keyword>
<feature type="domain" description="RanBP2-type" evidence="7">
    <location>
        <begin position="145"/>
        <end position="174"/>
    </location>
</feature>
<feature type="domain" description="RanBP2-type" evidence="7">
    <location>
        <begin position="203"/>
        <end position="232"/>
    </location>
</feature>
<dbReference type="InterPro" id="IPR036443">
    <property type="entry name" value="Znf_RanBP2_sf"/>
</dbReference>
<proteinExistence type="predicted"/>
<gene>
    <name evidence="8" type="ORF">EVOR1521_LOCUS21036</name>
</gene>
<evidence type="ECO:0000256" key="1">
    <source>
        <dbReference type="ARBA" id="ARBA00022723"/>
    </source>
</evidence>
<evidence type="ECO:0000256" key="2">
    <source>
        <dbReference type="ARBA" id="ARBA00022771"/>
    </source>
</evidence>
<dbReference type="GO" id="GO:0004366">
    <property type="term" value="F:glycerol-3-phosphate O-acyltransferase activity"/>
    <property type="evidence" value="ECO:0007669"/>
    <property type="project" value="InterPro"/>
</dbReference>
<keyword evidence="1" id="KW-0479">Metal-binding</keyword>
<dbReference type="PANTHER" id="PTHR35695">
    <property type="entry name" value="GLYCEROL-3-PHOSPHATE ACYLTRANSFERASE, CHLOROPLASTIC"/>
    <property type="match status" value="1"/>
</dbReference>
<evidence type="ECO:0000259" key="6">
    <source>
        <dbReference type="PROSITE" id="PS50102"/>
    </source>
</evidence>
<keyword evidence="4" id="KW-0694">RNA-binding</keyword>